<dbReference type="Pfam" id="PF04111">
    <property type="entry name" value="APG6"/>
    <property type="match status" value="1"/>
</dbReference>
<evidence type="ECO:0008006" key="9">
    <source>
        <dbReference type="Google" id="ProtNLM"/>
    </source>
</evidence>
<dbReference type="GO" id="GO:0030674">
    <property type="term" value="F:protein-macromolecule adaptor activity"/>
    <property type="evidence" value="ECO:0000318"/>
    <property type="project" value="GO_Central"/>
</dbReference>
<evidence type="ECO:0000259" key="5">
    <source>
        <dbReference type="Pfam" id="PF04111"/>
    </source>
</evidence>
<dbReference type="GO" id="GO:0043548">
    <property type="term" value="F:phosphatidylinositol 3-kinase binding"/>
    <property type="evidence" value="ECO:0000318"/>
    <property type="project" value="GO_Central"/>
</dbReference>
<dbReference type="eggNOG" id="KOG2751">
    <property type="taxonomic scope" value="Eukaryota"/>
</dbReference>
<dbReference type="PANTHER" id="PTHR12768:SF4">
    <property type="entry name" value="BECLIN-1"/>
    <property type="match status" value="1"/>
</dbReference>
<dbReference type="GO" id="GO:0000045">
    <property type="term" value="P:autophagosome assembly"/>
    <property type="evidence" value="ECO:0000318"/>
    <property type="project" value="GO_Central"/>
</dbReference>
<protein>
    <recommendedName>
        <fullName evidence="9">Beclin-1-like protein</fullName>
    </recommendedName>
</protein>
<dbReference type="KEGG" id="smo:SELMODRAFT_121480"/>
<dbReference type="PANTHER" id="PTHR12768">
    <property type="entry name" value="BECLIN 1"/>
    <property type="match status" value="1"/>
</dbReference>
<accession>D8SP36</accession>
<dbReference type="STRING" id="88036.D8SP36"/>
<gene>
    <name evidence="7" type="ORF">SELMODRAFT_121480</name>
</gene>
<dbReference type="InterPro" id="IPR040455">
    <property type="entry name" value="Atg6_BARA"/>
</dbReference>
<feature type="region of interest" description="Disordered" evidence="4">
    <location>
        <begin position="108"/>
        <end position="131"/>
    </location>
</feature>
<dbReference type="GO" id="GO:0000407">
    <property type="term" value="C:phagophore assembly site"/>
    <property type="evidence" value="ECO:0000318"/>
    <property type="project" value="GO_Central"/>
</dbReference>
<evidence type="ECO:0000313" key="7">
    <source>
        <dbReference type="EMBL" id="EFJ13904.1"/>
    </source>
</evidence>
<feature type="domain" description="Atg6 BARA" evidence="5">
    <location>
        <begin position="283"/>
        <end position="455"/>
    </location>
</feature>
<dbReference type="GO" id="GO:0006995">
    <property type="term" value="P:cellular response to nitrogen starvation"/>
    <property type="evidence" value="ECO:0000318"/>
    <property type="project" value="GO_Central"/>
</dbReference>
<feature type="domain" description="Atg6/beclin coiled-coil" evidence="6">
    <location>
        <begin position="158"/>
        <end position="280"/>
    </location>
</feature>
<dbReference type="Pfam" id="PF17675">
    <property type="entry name" value="APG6_N"/>
    <property type="match status" value="1"/>
</dbReference>
<evidence type="ECO:0000256" key="1">
    <source>
        <dbReference type="ARBA" id="ARBA00005965"/>
    </source>
</evidence>
<dbReference type="Proteomes" id="UP000001514">
    <property type="component" value="Unassembled WGS sequence"/>
</dbReference>
<dbReference type="GO" id="GO:0045324">
    <property type="term" value="P:late endosome to vacuole transport"/>
    <property type="evidence" value="ECO:0000318"/>
    <property type="project" value="GO_Central"/>
</dbReference>
<comment type="similarity">
    <text evidence="1">Belongs to the beclin family.</text>
</comment>
<dbReference type="AlphaFoldDB" id="D8SP36"/>
<evidence type="ECO:0000259" key="6">
    <source>
        <dbReference type="Pfam" id="PF17675"/>
    </source>
</evidence>
<evidence type="ECO:0000256" key="3">
    <source>
        <dbReference type="SAM" id="Coils"/>
    </source>
</evidence>
<feature type="coiled-coil region" evidence="3">
    <location>
        <begin position="161"/>
        <end position="247"/>
    </location>
</feature>
<dbReference type="OMA" id="WTKAMKC"/>
<dbReference type="InParanoid" id="D8SP36"/>
<dbReference type="FunCoup" id="D8SP36">
    <property type="interactions" value="3862"/>
</dbReference>
<proteinExistence type="inferred from homology"/>
<reference evidence="7 8" key="1">
    <citation type="journal article" date="2011" name="Science">
        <title>The Selaginella genome identifies genetic changes associated with the evolution of vascular plants.</title>
        <authorList>
            <person name="Banks J.A."/>
            <person name="Nishiyama T."/>
            <person name="Hasebe M."/>
            <person name="Bowman J.L."/>
            <person name="Gribskov M."/>
            <person name="dePamphilis C."/>
            <person name="Albert V.A."/>
            <person name="Aono N."/>
            <person name="Aoyama T."/>
            <person name="Ambrose B.A."/>
            <person name="Ashton N.W."/>
            <person name="Axtell M.J."/>
            <person name="Barker E."/>
            <person name="Barker M.S."/>
            <person name="Bennetzen J.L."/>
            <person name="Bonawitz N.D."/>
            <person name="Chapple C."/>
            <person name="Cheng C."/>
            <person name="Correa L.G."/>
            <person name="Dacre M."/>
            <person name="DeBarry J."/>
            <person name="Dreyer I."/>
            <person name="Elias M."/>
            <person name="Engstrom E.M."/>
            <person name="Estelle M."/>
            <person name="Feng L."/>
            <person name="Finet C."/>
            <person name="Floyd S.K."/>
            <person name="Frommer W.B."/>
            <person name="Fujita T."/>
            <person name="Gramzow L."/>
            <person name="Gutensohn M."/>
            <person name="Harholt J."/>
            <person name="Hattori M."/>
            <person name="Heyl A."/>
            <person name="Hirai T."/>
            <person name="Hiwatashi Y."/>
            <person name="Ishikawa M."/>
            <person name="Iwata M."/>
            <person name="Karol K.G."/>
            <person name="Koehler B."/>
            <person name="Kolukisaoglu U."/>
            <person name="Kubo M."/>
            <person name="Kurata T."/>
            <person name="Lalonde S."/>
            <person name="Li K."/>
            <person name="Li Y."/>
            <person name="Litt A."/>
            <person name="Lyons E."/>
            <person name="Manning G."/>
            <person name="Maruyama T."/>
            <person name="Michael T.P."/>
            <person name="Mikami K."/>
            <person name="Miyazaki S."/>
            <person name="Morinaga S."/>
            <person name="Murata T."/>
            <person name="Mueller-Roeber B."/>
            <person name="Nelson D.R."/>
            <person name="Obara M."/>
            <person name="Oguri Y."/>
            <person name="Olmstead R.G."/>
            <person name="Onodera N."/>
            <person name="Petersen B.L."/>
            <person name="Pils B."/>
            <person name="Prigge M."/>
            <person name="Rensing S.A."/>
            <person name="Riano-Pachon D.M."/>
            <person name="Roberts A.W."/>
            <person name="Sato Y."/>
            <person name="Scheller H.V."/>
            <person name="Schulz B."/>
            <person name="Schulz C."/>
            <person name="Shakirov E.V."/>
            <person name="Shibagaki N."/>
            <person name="Shinohara N."/>
            <person name="Shippen D.E."/>
            <person name="Soerensen I."/>
            <person name="Sotooka R."/>
            <person name="Sugimoto N."/>
            <person name="Sugita M."/>
            <person name="Sumikawa N."/>
            <person name="Tanurdzic M."/>
            <person name="Theissen G."/>
            <person name="Ulvskov P."/>
            <person name="Wakazuki S."/>
            <person name="Weng J.K."/>
            <person name="Willats W.W."/>
            <person name="Wipf D."/>
            <person name="Wolf P.G."/>
            <person name="Yang L."/>
            <person name="Zimmer A.D."/>
            <person name="Zhu Q."/>
            <person name="Mitros T."/>
            <person name="Hellsten U."/>
            <person name="Loque D."/>
            <person name="Otillar R."/>
            <person name="Salamov A."/>
            <person name="Schmutz J."/>
            <person name="Shapiro H."/>
            <person name="Lindquist E."/>
            <person name="Lucas S."/>
            <person name="Rokhsar D."/>
            <person name="Grigoriev I.V."/>
        </authorList>
    </citation>
    <scope>NUCLEOTIDE SEQUENCE [LARGE SCALE GENOMIC DNA]</scope>
</reference>
<evidence type="ECO:0000256" key="2">
    <source>
        <dbReference type="ARBA" id="ARBA00023054"/>
    </source>
</evidence>
<feature type="compositionally biased region" description="Gly residues" evidence="4">
    <location>
        <begin position="113"/>
        <end position="126"/>
    </location>
</feature>
<dbReference type="InterPro" id="IPR007243">
    <property type="entry name" value="Atg6/Beclin"/>
</dbReference>
<keyword evidence="8" id="KW-1185">Reference proteome</keyword>
<dbReference type="GO" id="GO:0034271">
    <property type="term" value="C:phosphatidylinositol 3-kinase complex, class III, type I"/>
    <property type="evidence" value="ECO:0000318"/>
    <property type="project" value="GO_Central"/>
</dbReference>
<dbReference type="GO" id="GO:0034272">
    <property type="term" value="C:phosphatidylinositol 3-kinase complex, class III, type II"/>
    <property type="evidence" value="ECO:0000318"/>
    <property type="project" value="GO_Central"/>
</dbReference>
<dbReference type="InterPro" id="IPR041691">
    <property type="entry name" value="Atg6/beclin_CC"/>
</dbReference>
<evidence type="ECO:0000256" key="4">
    <source>
        <dbReference type="SAM" id="MobiDB-lite"/>
    </source>
</evidence>
<name>D8SP36_SELML</name>
<dbReference type="HOGENOM" id="CLU_024219_2_0_1"/>
<dbReference type="EMBL" id="GL377630">
    <property type="protein sequence ID" value="EFJ13904.1"/>
    <property type="molecule type" value="Genomic_DNA"/>
</dbReference>
<dbReference type="GO" id="GO:0000423">
    <property type="term" value="P:mitophagy"/>
    <property type="evidence" value="ECO:0000318"/>
    <property type="project" value="GO_Central"/>
</dbReference>
<sequence>MEGGKVAVRDPALPRWYCQMCKHPFVISGADAYAERVSAAGSGSVLAASRMDQSFVLLPKHKAGYPPPRPRGAMNYPTPAAESHHGGRTMEESFVVLPSAAASMYRNDLSGEGQAGSSGNSSGGGAQPQTSNASFNASVNVLTRVFEIASAQTQVDQPLCLECMRVLSDEMEKQIEEVTKDIKEYESCLDRFEKEQRTSVSEEEFTVEEERKLEATIEQLERQNLEVKLQLEDYERKFKDLDELEQRFWHDFNNFKLRLTVHQEERDAVLAKIDVAGAQLTALKAANVLNEAFYICHDGDFGTINNFRLGRLPNVHVEWDEINAAWGQACLLLHTMAQYCQLNFTYRLIPMGSYACIADSKNTYELYGPVNLFWSTHFDKAMVYFLACLKEFADFANAKDRAARVAPGKCFTLPYLIENDKVEGFAITQSFNRPEKWTKALKFMLCNLKWSLYWLIGNTLFQPTSPVSSSLTIST</sequence>
<dbReference type="InterPro" id="IPR038274">
    <property type="entry name" value="Atg6/Beclin_C_sf"/>
</dbReference>
<organism evidence="8">
    <name type="scientific">Selaginella moellendorffii</name>
    <name type="common">Spikemoss</name>
    <dbReference type="NCBI Taxonomy" id="88036"/>
    <lineage>
        <taxon>Eukaryota</taxon>
        <taxon>Viridiplantae</taxon>
        <taxon>Streptophyta</taxon>
        <taxon>Embryophyta</taxon>
        <taxon>Tracheophyta</taxon>
        <taxon>Lycopodiopsida</taxon>
        <taxon>Selaginellales</taxon>
        <taxon>Selaginellaceae</taxon>
        <taxon>Selaginella</taxon>
    </lineage>
</organism>
<dbReference type="Gene3D" id="1.10.418.40">
    <property type="entry name" value="Autophagy protein 6/Beclin 1"/>
    <property type="match status" value="1"/>
</dbReference>
<dbReference type="Gramene" id="EFJ13904">
    <property type="protein sequence ID" value="EFJ13904"/>
    <property type="gene ID" value="SELMODRAFT_121480"/>
</dbReference>
<dbReference type="FunFam" id="1.10.418.40:FF:000002">
    <property type="entry name" value="Beclin 1 protein"/>
    <property type="match status" value="1"/>
</dbReference>
<evidence type="ECO:0000313" key="8">
    <source>
        <dbReference type="Proteomes" id="UP000001514"/>
    </source>
</evidence>
<keyword evidence="2 3" id="KW-0175">Coiled coil</keyword>